<dbReference type="InterPro" id="IPR007267">
    <property type="entry name" value="GtrA_DPMS_TM"/>
</dbReference>
<proteinExistence type="inferred from homology"/>
<keyword evidence="4 6" id="KW-1133">Transmembrane helix</keyword>
<dbReference type="PANTHER" id="PTHR38459:SF1">
    <property type="entry name" value="PROPHAGE BACTOPRENOL-LINKED GLUCOSE TRANSLOCASE HOMOLOG"/>
    <property type="match status" value="1"/>
</dbReference>
<dbReference type="InterPro" id="IPR051401">
    <property type="entry name" value="GtrA_CellWall_Glycosyl"/>
</dbReference>
<evidence type="ECO:0000256" key="2">
    <source>
        <dbReference type="ARBA" id="ARBA00009399"/>
    </source>
</evidence>
<evidence type="ECO:0000256" key="3">
    <source>
        <dbReference type="ARBA" id="ARBA00022692"/>
    </source>
</evidence>
<accession>A0A6J4ICZ2</accession>
<feature type="transmembrane region" description="Helical" evidence="6">
    <location>
        <begin position="78"/>
        <end position="102"/>
    </location>
</feature>
<evidence type="ECO:0000313" key="8">
    <source>
        <dbReference type="EMBL" id="CAA9247494.1"/>
    </source>
</evidence>
<evidence type="ECO:0000256" key="1">
    <source>
        <dbReference type="ARBA" id="ARBA00004141"/>
    </source>
</evidence>
<sequence length="146" mass="16171">MRRGAESVNPWRVVRFGVAGGTSLAIDVVLQRLFRAGYGMPIWLAPALSHELGLLAHFFALSWWVFRQPVTLRRLVQFHVTAATAAVITLGITYLLLTQPLVPYFADVGGPFGTYGPEVAKLVGTGTAMGWTFMSSFFWIWKPEKA</sequence>
<feature type="transmembrane region" description="Helical" evidence="6">
    <location>
        <begin position="42"/>
        <end position="66"/>
    </location>
</feature>
<organism evidence="8">
    <name type="scientific">uncultured Chloroflexota bacterium</name>
    <dbReference type="NCBI Taxonomy" id="166587"/>
    <lineage>
        <taxon>Bacteria</taxon>
        <taxon>Bacillati</taxon>
        <taxon>Chloroflexota</taxon>
        <taxon>environmental samples</taxon>
    </lineage>
</organism>
<protein>
    <recommendedName>
        <fullName evidence="7">GtrA/DPMS transmembrane domain-containing protein</fullName>
    </recommendedName>
</protein>
<dbReference type="GO" id="GO:0005886">
    <property type="term" value="C:plasma membrane"/>
    <property type="evidence" value="ECO:0007669"/>
    <property type="project" value="TreeGrafter"/>
</dbReference>
<dbReference type="GO" id="GO:0000271">
    <property type="term" value="P:polysaccharide biosynthetic process"/>
    <property type="evidence" value="ECO:0007669"/>
    <property type="project" value="InterPro"/>
</dbReference>
<evidence type="ECO:0000256" key="6">
    <source>
        <dbReference type="SAM" id="Phobius"/>
    </source>
</evidence>
<keyword evidence="5 6" id="KW-0472">Membrane</keyword>
<feature type="transmembrane region" description="Helical" evidence="6">
    <location>
        <begin position="12"/>
        <end position="30"/>
    </location>
</feature>
<feature type="transmembrane region" description="Helical" evidence="6">
    <location>
        <begin position="122"/>
        <end position="141"/>
    </location>
</feature>
<dbReference type="AlphaFoldDB" id="A0A6J4ICZ2"/>
<feature type="domain" description="GtrA/DPMS transmembrane" evidence="7">
    <location>
        <begin position="15"/>
        <end position="141"/>
    </location>
</feature>
<reference evidence="8" key="1">
    <citation type="submission" date="2020-02" db="EMBL/GenBank/DDBJ databases">
        <authorList>
            <person name="Meier V. D."/>
        </authorList>
    </citation>
    <scope>NUCLEOTIDE SEQUENCE</scope>
    <source>
        <strain evidence="8">AVDCRST_MAG77</strain>
    </source>
</reference>
<dbReference type="Pfam" id="PF04138">
    <property type="entry name" value="GtrA_DPMS_TM"/>
    <property type="match status" value="1"/>
</dbReference>
<name>A0A6J4ICZ2_9CHLR</name>
<evidence type="ECO:0000256" key="4">
    <source>
        <dbReference type="ARBA" id="ARBA00022989"/>
    </source>
</evidence>
<comment type="subcellular location">
    <subcellularLocation>
        <location evidence="1">Membrane</location>
        <topology evidence="1">Multi-pass membrane protein</topology>
    </subcellularLocation>
</comment>
<keyword evidence="3 6" id="KW-0812">Transmembrane</keyword>
<evidence type="ECO:0000256" key="5">
    <source>
        <dbReference type="ARBA" id="ARBA00023136"/>
    </source>
</evidence>
<comment type="similarity">
    <text evidence="2">Belongs to the GtrA family.</text>
</comment>
<gene>
    <name evidence="8" type="ORF">AVDCRST_MAG77-2958</name>
</gene>
<dbReference type="PANTHER" id="PTHR38459">
    <property type="entry name" value="PROPHAGE BACTOPRENOL-LINKED GLUCOSE TRANSLOCASE HOMOLOG"/>
    <property type="match status" value="1"/>
</dbReference>
<dbReference type="EMBL" id="CADCTC010000121">
    <property type="protein sequence ID" value="CAA9247494.1"/>
    <property type="molecule type" value="Genomic_DNA"/>
</dbReference>
<evidence type="ECO:0000259" key="7">
    <source>
        <dbReference type="Pfam" id="PF04138"/>
    </source>
</evidence>